<dbReference type="Proteomes" id="UP000216207">
    <property type="component" value="Unassembled WGS sequence"/>
</dbReference>
<name>A0A268NVX5_SHOCL</name>
<dbReference type="EMBL" id="NPBS01000015">
    <property type="protein sequence ID" value="PAF27377.1"/>
    <property type="molecule type" value="Genomic_DNA"/>
</dbReference>
<evidence type="ECO:0000313" key="4">
    <source>
        <dbReference type="Proteomes" id="UP000216207"/>
    </source>
</evidence>
<sequence length="64" mass="7539">MTEELAQEILDQLRKREIAEYRVEKDAFPVFRVVLLAQEDMKDFRGNAQHHGAIIYTYEPGWTA</sequence>
<dbReference type="EMBL" id="NPCC01000031">
    <property type="protein sequence ID" value="PAE87662.1"/>
    <property type="molecule type" value="Genomic_DNA"/>
</dbReference>
<evidence type="ECO:0000313" key="2">
    <source>
        <dbReference type="EMBL" id="PAF27377.1"/>
    </source>
</evidence>
<evidence type="ECO:0000313" key="3">
    <source>
        <dbReference type="Proteomes" id="UP000216133"/>
    </source>
</evidence>
<reference evidence="3 4" key="1">
    <citation type="submission" date="2017-07" db="EMBL/GenBank/DDBJ databases">
        <title>Isolation and whole genome analysis of endospore-forming bacteria from heroin.</title>
        <authorList>
            <person name="Kalinowski J."/>
            <person name="Ahrens B."/>
            <person name="Al-Dilaimi A."/>
            <person name="Winkler A."/>
            <person name="Wibberg D."/>
            <person name="Schleenbecker U."/>
            <person name="Ruckert C."/>
            <person name="Wolfel R."/>
            <person name="Grass G."/>
        </authorList>
    </citation>
    <scope>NUCLEOTIDE SEQUENCE [LARGE SCALE GENOMIC DNA]</scope>
    <source>
        <strain evidence="2 3">7523-2</strain>
        <strain evidence="1 4">7539</strain>
    </source>
</reference>
<protein>
    <submittedName>
        <fullName evidence="1">Uncharacterized protein</fullName>
    </submittedName>
</protein>
<dbReference type="Proteomes" id="UP000216133">
    <property type="component" value="Unassembled WGS sequence"/>
</dbReference>
<organism evidence="1 4">
    <name type="scientific">Shouchella clausii</name>
    <name type="common">Alkalihalobacillus clausii</name>
    <dbReference type="NCBI Taxonomy" id="79880"/>
    <lineage>
        <taxon>Bacteria</taxon>
        <taxon>Bacillati</taxon>
        <taxon>Bacillota</taxon>
        <taxon>Bacilli</taxon>
        <taxon>Bacillales</taxon>
        <taxon>Bacillaceae</taxon>
        <taxon>Shouchella</taxon>
    </lineage>
</organism>
<comment type="caution">
    <text evidence="1">The sequence shown here is derived from an EMBL/GenBank/DDBJ whole genome shotgun (WGS) entry which is preliminary data.</text>
</comment>
<evidence type="ECO:0000313" key="1">
    <source>
        <dbReference type="EMBL" id="PAE87662.1"/>
    </source>
</evidence>
<proteinExistence type="predicted"/>
<dbReference type="AlphaFoldDB" id="A0A268NVX5"/>
<accession>A0A268NVX5</accession>
<dbReference type="RefSeq" id="WP_062750844.1">
    <property type="nucleotide sequence ID" value="NZ_NPBS01000015.1"/>
</dbReference>
<gene>
    <name evidence="2" type="ORF">CHH61_03680</name>
    <name evidence="1" type="ORF">CHH72_16990</name>
</gene>